<feature type="domain" description="Methyltransferase" evidence="2">
    <location>
        <begin position="57"/>
        <end position="164"/>
    </location>
</feature>
<gene>
    <name evidence="3" type="ORF">C1H71_18940</name>
</gene>
<dbReference type="InterPro" id="IPR029063">
    <property type="entry name" value="SAM-dependent_MTases_sf"/>
</dbReference>
<sequence>MPHNPSVERGCAKARMPEQPKYILGSSDSERERLIRQSAAHEPEAVWLLDQIGVQPGWRAVDVGCGPLGILNLLSDRVGPSGAVVGLDNEPRMLEMGRHSVAELGLQNVQLMLGEAASSGLPRSYFDFAHARLVLINVPNPEEVLRETAALVRPGGVVAIQDVDWISWTCEPPHPKWDRLISILTAVRRARGLDVFIGRRVPGMLHKLGLVDVQMKAFAPIWRSGDLHQNLPIVFAGIHKEQIIEDRLCTEDELTDLMHVLSDHLSHRDTFVVYSLLFQTWGFKPVHNEQSAL</sequence>
<dbReference type="InterPro" id="IPR025714">
    <property type="entry name" value="Methyltranfer_dom"/>
</dbReference>
<evidence type="ECO:0000313" key="4">
    <source>
        <dbReference type="Proteomes" id="UP000515917"/>
    </source>
</evidence>
<evidence type="ECO:0000256" key="1">
    <source>
        <dbReference type="SAM" id="MobiDB-lite"/>
    </source>
</evidence>
<dbReference type="KEGG" id="ifl:C1H71_18940"/>
<reference evidence="3 4" key="1">
    <citation type="submission" date="2018-01" db="EMBL/GenBank/DDBJ databases">
        <title>Genome sequence of Iodobacter sp. strain PCH194 isolated from Indian Trans-Himalaya.</title>
        <authorList>
            <person name="Kumar V."/>
            <person name="Thakur V."/>
            <person name="Kumar S."/>
            <person name="Singh D."/>
        </authorList>
    </citation>
    <scope>NUCLEOTIDE SEQUENCE [LARGE SCALE GENOMIC DNA]</scope>
    <source>
        <strain evidence="3 4">PCH194</strain>
    </source>
</reference>
<evidence type="ECO:0000259" key="2">
    <source>
        <dbReference type="Pfam" id="PF13847"/>
    </source>
</evidence>
<dbReference type="EMBL" id="CP025781">
    <property type="protein sequence ID" value="QBC45405.1"/>
    <property type="molecule type" value="Genomic_DNA"/>
</dbReference>
<keyword evidence="4" id="KW-1185">Reference proteome</keyword>
<organism evidence="3 4">
    <name type="scientific">Iodobacter fluviatilis</name>
    <dbReference type="NCBI Taxonomy" id="537"/>
    <lineage>
        <taxon>Bacteria</taxon>
        <taxon>Pseudomonadati</taxon>
        <taxon>Pseudomonadota</taxon>
        <taxon>Betaproteobacteria</taxon>
        <taxon>Neisseriales</taxon>
        <taxon>Chitinibacteraceae</taxon>
        <taxon>Iodobacter</taxon>
    </lineage>
</organism>
<proteinExistence type="predicted"/>
<evidence type="ECO:0000313" key="3">
    <source>
        <dbReference type="EMBL" id="QBC45405.1"/>
    </source>
</evidence>
<protein>
    <recommendedName>
        <fullName evidence="2">Methyltransferase domain-containing protein</fullName>
    </recommendedName>
</protein>
<dbReference type="AlphaFoldDB" id="A0A7G3GFA4"/>
<dbReference type="Gene3D" id="3.40.50.150">
    <property type="entry name" value="Vaccinia Virus protein VP39"/>
    <property type="match status" value="1"/>
</dbReference>
<name>A0A7G3GFA4_9NEIS</name>
<dbReference type="Proteomes" id="UP000515917">
    <property type="component" value="Chromosome"/>
</dbReference>
<feature type="region of interest" description="Disordered" evidence="1">
    <location>
        <begin position="1"/>
        <end position="29"/>
    </location>
</feature>
<dbReference type="CDD" id="cd02440">
    <property type="entry name" value="AdoMet_MTases"/>
    <property type="match status" value="1"/>
</dbReference>
<dbReference type="Pfam" id="PF13847">
    <property type="entry name" value="Methyltransf_31"/>
    <property type="match status" value="1"/>
</dbReference>
<dbReference type="SUPFAM" id="SSF53335">
    <property type="entry name" value="S-adenosyl-L-methionine-dependent methyltransferases"/>
    <property type="match status" value="1"/>
</dbReference>
<accession>A0A7G3GFA4</accession>
<dbReference type="PANTHER" id="PTHR43861">
    <property type="entry name" value="TRANS-ACONITATE 2-METHYLTRANSFERASE-RELATED"/>
    <property type="match status" value="1"/>
</dbReference>